<feature type="domain" description="EamA" evidence="3">
    <location>
        <begin position="14"/>
        <end position="140"/>
    </location>
</feature>
<proteinExistence type="inferred from homology"/>
<organism evidence="4 5">
    <name type="scientific">Blautia pseudococcoides</name>
    <dbReference type="NCBI Taxonomy" id="1796616"/>
    <lineage>
        <taxon>Bacteria</taxon>
        <taxon>Bacillati</taxon>
        <taxon>Bacillota</taxon>
        <taxon>Clostridia</taxon>
        <taxon>Lachnospirales</taxon>
        <taxon>Lachnospiraceae</taxon>
        <taxon>Blautia</taxon>
    </lineage>
</organism>
<dbReference type="KEGG" id="byl:A4V09_14605"/>
<name>A0A1C7IEJ5_9FIRM</name>
<feature type="transmembrane region" description="Helical" evidence="2">
    <location>
        <begin position="66"/>
        <end position="87"/>
    </location>
</feature>
<sequence>MWNYIWPILLVIGSNTVYNICAKSTPAEANAFVSLSVTYLVGAFLSIVMFLFTSSGKAYFPELRKLNWASVVLGASVVALEFGYIAIYRAGWKVSVGSLAANIGLAVILIIVGVIFYKELITFKQICGIMLCLGGLLLLNT</sequence>
<evidence type="ECO:0000256" key="1">
    <source>
        <dbReference type="ARBA" id="ARBA00007362"/>
    </source>
</evidence>
<feature type="transmembrane region" description="Helical" evidence="2">
    <location>
        <begin position="29"/>
        <end position="54"/>
    </location>
</feature>
<reference evidence="4" key="1">
    <citation type="submission" date="2017-04" db="EMBL/GenBank/DDBJ databases">
        <title>Complete Genome Sequences of Twelve Strains of a Stable Defined Moderately Diverse Mouse Microbiota 2 (sDMDMm2).</title>
        <authorList>
            <person name="Uchimura Y."/>
            <person name="Wyss M."/>
            <person name="Brugiroux S."/>
            <person name="Limenitakis J.P."/>
            <person name="Stecher B."/>
            <person name="McCoy K.D."/>
            <person name="Macpherson A.J."/>
        </authorList>
    </citation>
    <scope>NUCLEOTIDE SEQUENCE</scope>
    <source>
        <strain evidence="4">YL58</strain>
    </source>
</reference>
<evidence type="ECO:0000256" key="2">
    <source>
        <dbReference type="SAM" id="Phobius"/>
    </source>
</evidence>
<dbReference type="OrthoDB" id="2294582at2"/>
<dbReference type="Proteomes" id="UP000092574">
    <property type="component" value="Chromosome"/>
</dbReference>
<dbReference type="GO" id="GO:0016020">
    <property type="term" value="C:membrane"/>
    <property type="evidence" value="ECO:0007669"/>
    <property type="project" value="InterPro"/>
</dbReference>
<keyword evidence="2" id="KW-0472">Membrane</keyword>
<evidence type="ECO:0000313" key="5">
    <source>
        <dbReference type="Proteomes" id="UP000092574"/>
    </source>
</evidence>
<protein>
    <recommendedName>
        <fullName evidence="3">EamA domain-containing protein</fullName>
    </recommendedName>
</protein>
<comment type="similarity">
    <text evidence="1">Belongs to the EamA transporter family.</text>
</comment>
<feature type="transmembrane region" description="Helical" evidence="2">
    <location>
        <begin position="123"/>
        <end position="139"/>
    </location>
</feature>
<evidence type="ECO:0000313" key="4">
    <source>
        <dbReference type="EMBL" id="ANU76879.1"/>
    </source>
</evidence>
<keyword evidence="2" id="KW-0812">Transmembrane</keyword>
<dbReference type="AlphaFoldDB" id="A0A1C7IEJ5"/>
<dbReference type="Pfam" id="PF00892">
    <property type="entry name" value="EamA"/>
    <property type="match status" value="1"/>
</dbReference>
<evidence type="ECO:0000259" key="3">
    <source>
        <dbReference type="Pfam" id="PF00892"/>
    </source>
</evidence>
<feature type="transmembrane region" description="Helical" evidence="2">
    <location>
        <begin position="99"/>
        <end position="117"/>
    </location>
</feature>
<dbReference type="RefSeq" id="WP_065543033.1">
    <property type="nucleotide sequence ID" value="NZ_CP015405.2"/>
</dbReference>
<feature type="transmembrane region" description="Helical" evidence="2">
    <location>
        <begin position="6"/>
        <end position="22"/>
    </location>
</feature>
<accession>A0A1C7IEJ5</accession>
<dbReference type="EMBL" id="CP015405">
    <property type="protein sequence ID" value="ANU76879.1"/>
    <property type="molecule type" value="Genomic_DNA"/>
</dbReference>
<keyword evidence="5" id="KW-1185">Reference proteome</keyword>
<dbReference type="InterPro" id="IPR000620">
    <property type="entry name" value="EamA_dom"/>
</dbReference>
<gene>
    <name evidence="4" type="ORF">A4V09_14605</name>
</gene>
<dbReference type="STRING" id="1796616.A4V09_14605"/>
<keyword evidence="2" id="KW-1133">Transmembrane helix</keyword>